<feature type="compositionally biased region" description="Low complexity" evidence="7">
    <location>
        <begin position="350"/>
        <end position="363"/>
    </location>
</feature>
<protein>
    <recommendedName>
        <fullName evidence="8">Xylanolytic transcriptional activator regulatory domain-containing protein</fullName>
    </recommendedName>
</protein>
<feature type="region of interest" description="Disordered" evidence="7">
    <location>
        <begin position="173"/>
        <end position="200"/>
    </location>
</feature>
<feature type="compositionally biased region" description="Low complexity" evidence="7">
    <location>
        <begin position="465"/>
        <end position="475"/>
    </location>
</feature>
<organism evidence="9 10">
    <name type="scientific">Rickenella mellea</name>
    <dbReference type="NCBI Taxonomy" id="50990"/>
    <lineage>
        <taxon>Eukaryota</taxon>
        <taxon>Fungi</taxon>
        <taxon>Dikarya</taxon>
        <taxon>Basidiomycota</taxon>
        <taxon>Agaricomycotina</taxon>
        <taxon>Agaricomycetes</taxon>
        <taxon>Hymenochaetales</taxon>
        <taxon>Rickenellaceae</taxon>
        <taxon>Rickenella</taxon>
    </lineage>
</organism>
<dbReference type="CDD" id="cd12148">
    <property type="entry name" value="fungal_TF_MHR"/>
    <property type="match status" value="1"/>
</dbReference>
<feature type="compositionally biased region" description="Low complexity" evidence="7">
    <location>
        <begin position="177"/>
        <end position="188"/>
    </location>
</feature>
<evidence type="ECO:0000256" key="2">
    <source>
        <dbReference type="ARBA" id="ARBA00022833"/>
    </source>
</evidence>
<evidence type="ECO:0000256" key="5">
    <source>
        <dbReference type="ARBA" id="ARBA00023163"/>
    </source>
</evidence>
<keyword evidence="6" id="KW-0539">Nucleus</keyword>
<dbReference type="STRING" id="50990.A0A4Y7QCL1"/>
<evidence type="ECO:0000256" key="4">
    <source>
        <dbReference type="ARBA" id="ARBA00023125"/>
    </source>
</evidence>
<dbReference type="PANTHER" id="PTHR31313">
    <property type="entry name" value="TY1 ENHANCER ACTIVATOR"/>
    <property type="match status" value="1"/>
</dbReference>
<evidence type="ECO:0000256" key="6">
    <source>
        <dbReference type="ARBA" id="ARBA00023242"/>
    </source>
</evidence>
<keyword evidence="3" id="KW-0805">Transcription regulation</keyword>
<name>A0A4Y7QCL1_9AGAM</name>
<dbReference type="Pfam" id="PF04082">
    <property type="entry name" value="Fungal_trans"/>
    <property type="match status" value="1"/>
</dbReference>
<keyword evidence="1" id="KW-0479">Metal-binding</keyword>
<keyword evidence="4" id="KW-0238">DNA-binding</keyword>
<feature type="domain" description="Xylanolytic transcriptional activator regulatory" evidence="8">
    <location>
        <begin position="8"/>
        <end position="150"/>
    </location>
</feature>
<evidence type="ECO:0000256" key="1">
    <source>
        <dbReference type="ARBA" id="ARBA00022723"/>
    </source>
</evidence>
<feature type="region of interest" description="Disordered" evidence="7">
    <location>
        <begin position="521"/>
        <end position="542"/>
    </location>
</feature>
<proteinExistence type="predicted"/>
<dbReference type="Proteomes" id="UP000294933">
    <property type="component" value="Unassembled WGS sequence"/>
</dbReference>
<keyword evidence="2" id="KW-0862">Zinc</keyword>
<feature type="region of interest" description="Disordered" evidence="7">
    <location>
        <begin position="417"/>
        <end position="493"/>
    </location>
</feature>
<evidence type="ECO:0000256" key="3">
    <source>
        <dbReference type="ARBA" id="ARBA00023015"/>
    </source>
</evidence>
<dbReference type="OrthoDB" id="2154091at2759"/>
<sequence>MHLILHAPTSSPLPRSAHYSPFLHNAMLAVASAFSDEEGVRGEGGRIFAERARGYVEGECERPSLGAVQALAMLASYYSGMGQQTIGFMYFGMSTRIGQALGLGSDHTQWIKAGFVTTQDIFDRRWCYQMTCAQDACWSLYVGRDFATSLHGADKDLLAHPFAQALDNEPFQHPFPSSRSSSHSSTTGNGRGGRGDEITGQPGFIMTTFVASCELMMISRRVMGIIAELTSWKLTLPAPLELTPENEGTATPHKLMLHIAWWWLVILLHRPFCGTKTKAKANLETRDDVVSSFDRCTKAADEIMRLVLVWRDSYTLRVTPITFAQAMFCAGTVYLLNSYSVQRPSPHPSPHSQQYPNQGQGQDQGRDPSQDEWQERTTGKAKARENVKVLIGLLKEAAESWGCARKMAEIFESLVTEREKEKEKGERRGGGMGKGKGTSRRTRRGPGDGSGVHDVQGMGSGGASSGSSAQTPSGSDPADAYASHPTFNVSPTHPHPMPQMAFVTPDPFAFPPSDTFISFPSASASTSTSTPTTTTSDHPMDISSEPPWPLPLDPSLLDLFPWYSSIGLGMLDGDTLSSQPNLLDPQAAEMLLSSQMGYFNQGMY</sequence>
<keyword evidence="5" id="KW-0804">Transcription</keyword>
<dbReference type="GO" id="GO:0006351">
    <property type="term" value="P:DNA-templated transcription"/>
    <property type="evidence" value="ECO:0007669"/>
    <property type="project" value="InterPro"/>
</dbReference>
<dbReference type="GO" id="GO:0003677">
    <property type="term" value="F:DNA binding"/>
    <property type="evidence" value="ECO:0007669"/>
    <property type="project" value="UniProtKB-KW"/>
</dbReference>
<accession>A0A4Y7QCL1</accession>
<evidence type="ECO:0000313" key="10">
    <source>
        <dbReference type="Proteomes" id="UP000294933"/>
    </source>
</evidence>
<feature type="compositionally biased region" description="Basic and acidic residues" evidence="7">
    <location>
        <begin position="364"/>
        <end position="381"/>
    </location>
</feature>
<dbReference type="PANTHER" id="PTHR31313:SF81">
    <property type="entry name" value="TY1 ENHANCER ACTIVATOR"/>
    <property type="match status" value="1"/>
</dbReference>
<dbReference type="EMBL" id="ML170164">
    <property type="protein sequence ID" value="TDL25413.1"/>
    <property type="molecule type" value="Genomic_DNA"/>
</dbReference>
<gene>
    <name evidence="9" type="ORF">BD410DRAFT_785348</name>
</gene>
<dbReference type="VEuPathDB" id="FungiDB:BD410DRAFT_785348"/>
<dbReference type="GO" id="GO:0008270">
    <property type="term" value="F:zinc ion binding"/>
    <property type="evidence" value="ECO:0007669"/>
    <property type="project" value="InterPro"/>
</dbReference>
<feature type="compositionally biased region" description="Basic and acidic residues" evidence="7">
    <location>
        <begin position="417"/>
        <end position="429"/>
    </location>
</feature>
<reference evidence="9 10" key="1">
    <citation type="submission" date="2018-06" db="EMBL/GenBank/DDBJ databases">
        <title>A transcriptomic atlas of mushroom development highlights an independent origin of complex multicellularity.</title>
        <authorList>
            <consortium name="DOE Joint Genome Institute"/>
            <person name="Krizsan K."/>
            <person name="Almasi E."/>
            <person name="Merenyi Z."/>
            <person name="Sahu N."/>
            <person name="Viragh M."/>
            <person name="Koszo T."/>
            <person name="Mondo S."/>
            <person name="Kiss B."/>
            <person name="Balint B."/>
            <person name="Kues U."/>
            <person name="Barry K."/>
            <person name="Hegedus J.C."/>
            <person name="Henrissat B."/>
            <person name="Johnson J."/>
            <person name="Lipzen A."/>
            <person name="Ohm R."/>
            <person name="Nagy I."/>
            <person name="Pangilinan J."/>
            <person name="Yan J."/>
            <person name="Xiong Y."/>
            <person name="Grigoriev I.V."/>
            <person name="Hibbett D.S."/>
            <person name="Nagy L.G."/>
        </authorList>
    </citation>
    <scope>NUCLEOTIDE SEQUENCE [LARGE SCALE GENOMIC DNA]</scope>
    <source>
        <strain evidence="9 10">SZMC22713</strain>
    </source>
</reference>
<feature type="region of interest" description="Disordered" evidence="7">
    <location>
        <begin position="341"/>
        <end position="381"/>
    </location>
</feature>
<dbReference type="InterPro" id="IPR051615">
    <property type="entry name" value="Transcr_Regulatory_Elem"/>
</dbReference>
<feature type="compositionally biased region" description="Low complexity" evidence="7">
    <location>
        <begin position="521"/>
        <end position="536"/>
    </location>
</feature>
<evidence type="ECO:0000259" key="8">
    <source>
        <dbReference type="Pfam" id="PF04082"/>
    </source>
</evidence>
<evidence type="ECO:0000313" key="9">
    <source>
        <dbReference type="EMBL" id="TDL25413.1"/>
    </source>
</evidence>
<dbReference type="AlphaFoldDB" id="A0A4Y7QCL1"/>
<evidence type="ECO:0000256" key="7">
    <source>
        <dbReference type="SAM" id="MobiDB-lite"/>
    </source>
</evidence>
<dbReference type="InterPro" id="IPR007219">
    <property type="entry name" value="XnlR_reg_dom"/>
</dbReference>
<keyword evidence="10" id="KW-1185">Reference proteome</keyword>